<sequence length="63" mass="6889">MLTLLGIIGMQIRIILDRVLRNAGDKGAFCQRQVLDILRKIIVGPCSDAGNVAGQRKNIEISL</sequence>
<dbReference type="EMBL" id="VSSQ01128845">
    <property type="protein sequence ID" value="MPN57384.1"/>
    <property type="molecule type" value="Genomic_DNA"/>
</dbReference>
<comment type="caution">
    <text evidence="1">The sequence shown here is derived from an EMBL/GenBank/DDBJ whole genome shotgun (WGS) entry which is preliminary data.</text>
</comment>
<accession>A0A645JA92</accession>
<name>A0A645JA92_9ZZZZ</name>
<reference evidence="1" key="1">
    <citation type="submission" date="2019-08" db="EMBL/GenBank/DDBJ databases">
        <authorList>
            <person name="Kucharzyk K."/>
            <person name="Murdoch R.W."/>
            <person name="Higgins S."/>
            <person name="Loffler F."/>
        </authorList>
    </citation>
    <scope>NUCLEOTIDE SEQUENCE</scope>
</reference>
<evidence type="ECO:0000313" key="1">
    <source>
        <dbReference type="EMBL" id="MPN57384.1"/>
    </source>
</evidence>
<protein>
    <submittedName>
        <fullName evidence="1">Uncharacterized protein</fullName>
    </submittedName>
</protein>
<proteinExistence type="predicted"/>
<dbReference type="AlphaFoldDB" id="A0A645JA92"/>
<gene>
    <name evidence="1" type="ORF">SDC9_205078</name>
</gene>
<organism evidence="1">
    <name type="scientific">bioreactor metagenome</name>
    <dbReference type="NCBI Taxonomy" id="1076179"/>
    <lineage>
        <taxon>unclassified sequences</taxon>
        <taxon>metagenomes</taxon>
        <taxon>ecological metagenomes</taxon>
    </lineage>
</organism>